<keyword evidence="1" id="KW-0378">Hydrolase</keyword>
<sequence length="268" mass="30147">MNFFNSIIKKMSLPIDADVRQSEEDFNCPSHYRLIDDYVIKDGKPHPFAIVVPGGAYRFVANFIEGKPIAQRLNEKGISAFIIYYRVKEEAQYPAPMDDLARAVREIFDNLSKYNLDASNYSIWGSSAGGHLTASFGTDNMGYPKYKLPKPKALVLSYPVITMDKKLTHKCSHDFLLGCEATKEQEEFASIEKHITKDYPPTYIWCGDIDTTVHPDNTRIMANELQKVGVPVKIEIFPNVVHGVGPGTGTSAEGWINKAVDFWMSQTK</sequence>
<protein>
    <recommendedName>
        <fullName evidence="2">BD-FAE-like domain-containing protein</fullName>
    </recommendedName>
</protein>
<evidence type="ECO:0000313" key="4">
    <source>
        <dbReference type="Proteomes" id="UP001470230"/>
    </source>
</evidence>
<dbReference type="Proteomes" id="UP001470230">
    <property type="component" value="Unassembled WGS sequence"/>
</dbReference>
<organism evidence="3 4">
    <name type="scientific">Tritrichomonas musculus</name>
    <dbReference type="NCBI Taxonomy" id="1915356"/>
    <lineage>
        <taxon>Eukaryota</taxon>
        <taxon>Metamonada</taxon>
        <taxon>Parabasalia</taxon>
        <taxon>Tritrichomonadida</taxon>
        <taxon>Tritrichomonadidae</taxon>
        <taxon>Tritrichomonas</taxon>
    </lineage>
</organism>
<dbReference type="EMBL" id="JAPFFF010000016">
    <property type="protein sequence ID" value="KAK8865356.1"/>
    <property type="molecule type" value="Genomic_DNA"/>
</dbReference>
<dbReference type="InterPro" id="IPR050300">
    <property type="entry name" value="GDXG_lipolytic_enzyme"/>
</dbReference>
<feature type="domain" description="BD-FAE-like" evidence="2">
    <location>
        <begin position="42"/>
        <end position="225"/>
    </location>
</feature>
<keyword evidence="4" id="KW-1185">Reference proteome</keyword>
<dbReference type="Gene3D" id="3.40.50.1820">
    <property type="entry name" value="alpha/beta hydrolase"/>
    <property type="match status" value="1"/>
</dbReference>
<dbReference type="InterPro" id="IPR029058">
    <property type="entry name" value="AB_hydrolase_fold"/>
</dbReference>
<dbReference type="PANTHER" id="PTHR48081:SF6">
    <property type="entry name" value="PEPTIDASE S9 PROLYL OLIGOPEPTIDASE CATALYTIC DOMAIN-CONTAINING PROTEIN"/>
    <property type="match status" value="1"/>
</dbReference>
<gene>
    <name evidence="3" type="ORF">M9Y10_010898</name>
</gene>
<name>A0ABR2ILY9_9EUKA</name>
<accession>A0ABR2ILY9</accession>
<comment type="caution">
    <text evidence="3">The sequence shown here is derived from an EMBL/GenBank/DDBJ whole genome shotgun (WGS) entry which is preliminary data.</text>
</comment>
<evidence type="ECO:0000259" key="2">
    <source>
        <dbReference type="Pfam" id="PF20434"/>
    </source>
</evidence>
<proteinExistence type="predicted"/>
<dbReference type="Pfam" id="PF20434">
    <property type="entry name" value="BD-FAE"/>
    <property type="match status" value="1"/>
</dbReference>
<reference evidence="3 4" key="1">
    <citation type="submission" date="2024-04" db="EMBL/GenBank/DDBJ databases">
        <title>Tritrichomonas musculus Genome.</title>
        <authorList>
            <person name="Alves-Ferreira E."/>
            <person name="Grigg M."/>
            <person name="Lorenzi H."/>
            <person name="Galac M."/>
        </authorList>
    </citation>
    <scope>NUCLEOTIDE SEQUENCE [LARGE SCALE GENOMIC DNA]</scope>
    <source>
        <strain evidence="3 4">EAF2021</strain>
    </source>
</reference>
<dbReference type="InterPro" id="IPR049492">
    <property type="entry name" value="BD-FAE-like_dom"/>
</dbReference>
<dbReference type="SUPFAM" id="SSF53474">
    <property type="entry name" value="alpha/beta-Hydrolases"/>
    <property type="match status" value="1"/>
</dbReference>
<evidence type="ECO:0000256" key="1">
    <source>
        <dbReference type="ARBA" id="ARBA00022801"/>
    </source>
</evidence>
<evidence type="ECO:0000313" key="3">
    <source>
        <dbReference type="EMBL" id="KAK8865356.1"/>
    </source>
</evidence>
<dbReference type="PANTHER" id="PTHR48081">
    <property type="entry name" value="AB HYDROLASE SUPERFAMILY PROTEIN C4A8.06C"/>
    <property type="match status" value="1"/>
</dbReference>